<organism evidence="2 3">
    <name type="scientific">Haemaphysalis longicornis</name>
    <name type="common">Bush tick</name>
    <dbReference type="NCBI Taxonomy" id="44386"/>
    <lineage>
        <taxon>Eukaryota</taxon>
        <taxon>Metazoa</taxon>
        <taxon>Ecdysozoa</taxon>
        <taxon>Arthropoda</taxon>
        <taxon>Chelicerata</taxon>
        <taxon>Arachnida</taxon>
        <taxon>Acari</taxon>
        <taxon>Parasitiformes</taxon>
        <taxon>Ixodida</taxon>
        <taxon>Ixodoidea</taxon>
        <taxon>Ixodidae</taxon>
        <taxon>Haemaphysalinae</taxon>
        <taxon>Haemaphysalis</taxon>
    </lineage>
</organism>
<keyword evidence="1" id="KW-0472">Membrane</keyword>
<feature type="transmembrane region" description="Helical" evidence="1">
    <location>
        <begin position="12"/>
        <end position="35"/>
    </location>
</feature>
<dbReference type="Proteomes" id="UP000821853">
    <property type="component" value="Chromosome 8"/>
</dbReference>
<reference evidence="2 3" key="1">
    <citation type="journal article" date="2020" name="Cell">
        <title>Large-Scale Comparative Analyses of Tick Genomes Elucidate Their Genetic Diversity and Vector Capacities.</title>
        <authorList>
            <consortium name="Tick Genome and Microbiome Consortium (TIGMIC)"/>
            <person name="Jia N."/>
            <person name="Wang J."/>
            <person name="Shi W."/>
            <person name="Du L."/>
            <person name="Sun Y."/>
            <person name="Zhan W."/>
            <person name="Jiang J.F."/>
            <person name="Wang Q."/>
            <person name="Zhang B."/>
            <person name="Ji P."/>
            <person name="Bell-Sakyi L."/>
            <person name="Cui X.M."/>
            <person name="Yuan T.T."/>
            <person name="Jiang B.G."/>
            <person name="Yang W.F."/>
            <person name="Lam T.T."/>
            <person name="Chang Q.C."/>
            <person name="Ding S.J."/>
            <person name="Wang X.J."/>
            <person name="Zhu J.G."/>
            <person name="Ruan X.D."/>
            <person name="Zhao L."/>
            <person name="Wei J.T."/>
            <person name="Ye R.Z."/>
            <person name="Que T.C."/>
            <person name="Du C.H."/>
            <person name="Zhou Y.H."/>
            <person name="Cheng J.X."/>
            <person name="Dai P.F."/>
            <person name="Guo W.B."/>
            <person name="Han X.H."/>
            <person name="Huang E.J."/>
            <person name="Li L.F."/>
            <person name="Wei W."/>
            <person name="Gao Y.C."/>
            <person name="Liu J.Z."/>
            <person name="Shao H.Z."/>
            <person name="Wang X."/>
            <person name="Wang C.C."/>
            <person name="Yang T.C."/>
            <person name="Huo Q.B."/>
            <person name="Li W."/>
            <person name="Chen H.Y."/>
            <person name="Chen S.E."/>
            <person name="Zhou L.G."/>
            <person name="Ni X.B."/>
            <person name="Tian J.H."/>
            <person name="Sheng Y."/>
            <person name="Liu T."/>
            <person name="Pan Y.S."/>
            <person name="Xia L.Y."/>
            <person name="Li J."/>
            <person name="Zhao F."/>
            <person name="Cao W.C."/>
        </authorList>
    </citation>
    <scope>NUCLEOTIDE SEQUENCE [LARGE SCALE GENOMIC DNA]</scope>
    <source>
        <strain evidence="2">HaeL-2018</strain>
    </source>
</reference>
<protein>
    <submittedName>
        <fullName evidence="2">Uncharacterized protein</fullName>
    </submittedName>
</protein>
<name>A0A9J6H065_HAELO</name>
<gene>
    <name evidence="2" type="ORF">HPB48_020004</name>
</gene>
<proteinExistence type="predicted"/>
<dbReference type="OrthoDB" id="6499330at2759"/>
<keyword evidence="3" id="KW-1185">Reference proteome</keyword>
<dbReference type="EMBL" id="JABSTR010000010">
    <property type="protein sequence ID" value="KAH9380441.1"/>
    <property type="molecule type" value="Genomic_DNA"/>
</dbReference>
<sequence>MKIKEKERIDIRIVGGTALCLCALLPSCFLALLIAQKIEACQDKEALSRTLNENNLYGRVQLEWTDHDVTGLAASLLLQPTQCSIDLELTTETLSCASFQYVCKALSSSHLARSLTVYLSKVMPGHLESLSDALKKNVSLKGLKLIEEAHESRGSAVRAADGLRFSTSVSNLEIKCISGMELDDVRRLKYLIAEARSLNAIEISSTFRFYSSYAYILSEGVLCNPFITSFRVSPGFVANPDTEFNEPLIRNNARLSRAARFVLRRNTGKLCAEAFELFRSKASLIERVKAVSGMSDSDAEAAVKSAEQFLSDNYFFINQVVRDKLECLPGEGTQIDQLNRDCLRLITRYLKISDVIVK</sequence>
<accession>A0A9J6H065</accession>
<dbReference type="AlphaFoldDB" id="A0A9J6H065"/>
<evidence type="ECO:0000313" key="3">
    <source>
        <dbReference type="Proteomes" id="UP000821853"/>
    </source>
</evidence>
<dbReference type="VEuPathDB" id="VectorBase:HLOH_055325"/>
<evidence type="ECO:0000256" key="1">
    <source>
        <dbReference type="SAM" id="Phobius"/>
    </source>
</evidence>
<keyword evidence="1" id="KW-1133">Transmembrane helix</keyword>
<comment type="caution">
    <text evidence="2">The sequence shown here is derived from an EMBL/GenBank/DDBJ whole genome shotgun (WGS) entry which is preliminary data.</text>
</comment>
<evidence type="ECO:0000313" key="2">
    <source>
        <dbReference type="EMBL" id="KAH9380441.1"/>
    </source>
</evidence>
<keyword evidence="1" id="KW-0812">Transmembrane</keyword>